<gene>
    <name evidence="1" type="ORF">SAMN05660976_04452</name>
</gene>
<accession>A0A1H7WBT9</accession>
<evidence type="ECO:0000313" key="2">
    <source>
        <dbReference type="Proteomes" id="UP000198953"/>
    </source>
</evidence>
<name>A0A1H7WBT9_9ACTN</name>
<reference evidence="1 2" key="1">
    <citation type="submission" date="2016-10" db="EMBL/GenBank/DDBJ databases">
        <authorList>
            <person name="de Groot N.N."/>
        </authorList>
    </citation>
    <scope>NUCLEOTIDE SEQUENCE [LARGE SCALE GENOMIC DNA]</scope>
    <source>
        <strain evidence="1 2">DSM 43357</strain>
    </source>
</reference>
<dbReference type="EMBL" id="FOBF01000010">
    <property type="protein sequence ID" value="SEM19026.1"/>
    <property type="molecule type" value="Genomic_DNA"/>
</dbReference>
<dbReference type="AlphaFoldDB" id="A0A1H7WBT9"/>
<protein>
    <submittedName>
        <fullName evidence="1">Uncharacterized protein</fullName>
    </submittedName>
</protein>
<keyword evidence="2" id="KW-1185">Reference proteome</keyword>
<proteinExistence type="predicted"/>
<dbReference type="STRING" id="46177.SAMN05660976_04452"/>
<dbReference type="RefSeq" id="WP_055507053.1">
    <property type="nucleotide sequence ID" value="NZ_BBZG01000004.1"/>
</dbReference>
<evidence type="ECO:0000313" key="1">
    <source>
        <dbReference type="EMBL" id="SEM19026.1"/>
    </source>
</evidence>
<dbReference type="Proteomes" id="UP000198953">
    <property type="component" value="Unassembled WGS sequence"/>
</dbReference>
<organism evidence="1 2">
    <name type="scientific">Nonomuraea pusilla</name>
    <dbReference type="NCBI Taxonomy" id="46177"/>
    <lineage>
        <taxon>Bacteria</taxon>
        <taxon>Bacillati</taxon>
        <taxon>Actinomycetota</taxon>
        <taxon>Actinomycetes</taxon>
        <taxon>Streptosporangiales</taxon>
        <taxon>Streptosporangiaceae</taxon>
        <taxon>Nonomuraea</taxon>
    </lineage>
</organism>
<sequence length="171" mass="17644">MLAISLGTAWLLLGPLSLWALLQGRTAARAGAVVTLLLLEAATFAMDRARPAPASAPVAASAAPAAAPPSCQAVRTPVPLSAKVGKALVLTWTAVPDECGTAKVVVRPEGRRLLIWVHEGPLTGEHEGMHTVPVRVERGAAALTVPLTGPLPGKAPYIPVDGRSGRRIPRA</sequence>